<dbReference type="PROSITE" id="PS00297">
    <property type="entry name" value="HSP70_1"/>
    <property type="match status" value="1"/>
</dbReference>
<accession>A0A256A114</accession>
<dbReference type="InterPro" id="IPR013126">
    <property type="entry name" value="Hsp_70_fam"/>
</dbReference>
<dbReference type="EMBL" id="NOXX01000211">
    <property type="protein sequence ID" value="OYQ42760.1"/>
    <property type="molecule type" value="Genomic_DNA"/>
</dbReference>
<keyword evidence="5" id="KW-0175">Coiled coil</keyword>
<dbReference type="GO" id="GO:0140662">
    <property type="term" value="F:ATP-dependent protein folding chaperone"/>
    <property type="evidence" value="ECO:0007669"/>
    <property type="project" value="InterPro"/>
</dbReference>
<dbReference type="FunFam" id="3.90.640.10:FF:000003">
    <property type="entry name" value="Molecular chaperone DnaK"/>
    <property type="match status" value="1"/>
</dbReference>
<organism evidence="7 8">
    <name type="scientific">Flavobacterium aurantiibacter</name>
    <dbReference type="NCBI Taxonomy" id="2023067"/>
    <lineage>
        <taxon>Bacteria</taxon>
        <taxon>Pseudomonadati</taxon>
        <taxon>Bacteroidota</taxon>
        <taxon>Flavobacteriia</taxon>
        <taxon>Flavobacteriales</taxon>
        <taxon>Flavobacteriaceae</taxon>
        <taxon>Flavobacterium</taxon>
    </lineage>
</organism>
<evidence type="ECO:0000313" key="7">
    <source>
        <dbReference type="EMBL" id="OYQ46815.1"/>
    </source>
</evidence>
<evidence type="ECO:0000256" key="2">
    <source>
        <dbReference type="ARBA" id="ARBA00022741"/>
    </source>
</evidence>
<evidence type="ECO:0000256" key="3">
    <source>
        <dbReference type="ARBA" id="ARBA00022840"/>
    </source>
</evidence>
<dbReference type="InterPro" id="IPR043129">
    <property type="entry name" value="ATPase_NBD"/>
</dbReference>
<evidence type="ECO:0000313" key="8">
    <source>
        <dbReference type="Proteomes" id="UP000216035"/>
    </source>
</evidence>
<dbReference type="InterPro" id="IPR018181">
    <property type="entry name" value="Heat_shock_70_CS"/>
</dbReference>
<dbReference type="PRINTS" id="PR00301">
    <property type="entry name" value="HEATSHOCK70"/>
</dbReference>
<gene>
    <name evidence="7" type="ORF">CHX27_03955</name>
    <name evidence="6" type="ORF">CHX27_11485</name>
</gene>
<dbReference type="Gene3D" id="2.60.34.10">
    <property type="entry name" value="Substrate Binding Domain Of DNAk, Chain A, domain 1"/>
    <property type="match status" value="1"/>
</dbReference>
<keyword evidence="4" id="KW-0143">Chaperone</keyword>
<keyword evidence="8" id="KW-1185">Reference proteome</keyword>
<dbReference type="OrthoDB" id="9766019at2"/>
<comment type="caution">
    <text evidence="7">The sequence shown here is derived from an EMBL/GenBank/DDBJ whole genome shotgun (WGS) entry which is preliminary data.</text>
</comment>
<evidence type="ECO:0000313" key="6">
    <source>
        <dbReference type="EMBL" id="OYQ42760.1"/>
    </source>
</evidence>
<protein>
    <recommendedName>
        <fullName evidence="9">Heat-shock protein Hsp70</fullName>
    </recommendedName>
</protein>
<dbReference type="InterPro" id="IPR029047">
    <property type="entry name" value="HSP70_peptide-bd_sf"/>
</dbReference>
<dbReference type="EMBL" id="NOXX01000157">
    <property type="protein sequence ID" value="OYQ46815.1"/>
    <property type="molecule type" value="Genomic_DNA"/>
</dbReference>
<proteinExistence type="inferred from homology"/>
<dbReference type="RefSeq" id="WP_094485469.1">
    <property type="nucleotide sequence ID" value="NZ_NOXX01000157.1"/>
</dbReference>
<feature type="coiled-coil region" evidence="5">
    <location>
        <begin position="612"/>
        <end position="691"/>
    </location>
</feature>
<reference evidence="7 8" key="1">
    <citation type="submission" date="2017-07" db="EMBL/GenBank/DDBJ databases">
        <title>Flavobacterium cyanobacteriorum sp. nov., isolated from cyanobacterial aggregates in a eutrophic lake.</title>
        <authorList>
            <person name="Cai H."/>
        </authorList>
    </citation>
    <scope>NUCLEOTIDE SEQUENCE [LARGE SCALE GENOMIC DNA]</scope>
    <source>
        <strain evidence="7 8">TH167</strain>
    </source>
</reference>
<dbReference type="AlphaFoldDB" id="A0A256A114"/>
<sequence length="831" mass="93125">MENTINFGIDLGTTNSAIAKFIKGEVIIFSNPQDYGRNTLPSVVSYKKDKIIVGNKAKEFLEKDPKSVVGVFKRKMGTAESFKIKSINESKTPIELSAQVLKELKTFVNTGDNLDAVVITIPASFDTIQSNATKEAGIQAGFKQVVLLQEPIAASLAYANMKKEREMNDGQWLVYDLGGGTFDVALIQIKHGEMKVLDHEGDNFLGGADFDQMIVEKFVIPKISEEYNFINLEDEMKSASGKLNAKYYVLLRRAEEAKIILSSKTSAEIVVDGFEDEDGNEVDMEITITRSEFNELIKSNIDGTIEMIKQILTRNSLKPSDLQFNLMVGGSTYIPYVRSRVEEVLQIPVNCEIDPTTAVAVGAAYYAATKPKEIGKGTGVKPTTAISIKTSYNKASKEKDELFSARVTGKTEGLSYRITRQDGGFDSGLKKLTERISEDLPLVDGAFNFFSFVVYDSQNNIVETDIEPIGINSGFGISGQPIPEDICLEVDDYDNPGKTRLKPIFFKNSILPLRSQAISFPLNKGLIEGNDDDFIYINVLEGSHLALPEANKVIGFMKIRGTQIKRDIAKGSDIEITISISESRDIIISVYLNMADQEFKQTFNPKERHTPVEFLKEQVEELSEKLDLEIEEASEKEDFETASALSKLKKEMESVSEETESLTSDDVTDKRYQLEDKKRKIAQEIDSATKNKRIQQVKAHYFETKDECEKMLDENGNDHERKTFNDIVAQESAFFSTNSPLKIQEKSDELYSIISRIRWRTPEFLVGIFKWCRDNQTRMNDQAQAKSLVDAGVFAIESRNWERLAEINSGLLNLLPRGAEKEATTRIGFGL</sequence>
<dbReference type="Gene3D" id="3.30.420.40">
    <property type="match status" value="2"/>
</dbReference>
<evidence type="ECO:0000256" key="4">
    <source>
        <dbReference type="ARBA" id="ARBA00023186"/>
    </source>
</evidence>
<dbReference type="GO" id="GO:0005524">
    <property type="term" value="F:ATP binding"/>
    <property type="evidence" value="ECO:0007669"/>
    <property type="project" value="UniProtKB-KW"/>
</dbReference>
<dbReference type="SUPFAM" id="SSF53067">
    <property type="entry name" value="Actin-like ATPase domain"/>
    <property type="match status" value="2"/>
</dbReference>
<keyword evidence="3" id="KW-0067">ATP-binding</keyword>
<dbReference type="Pfam" id="PF00012">
    <property type="entry name" value="HSP70"/>
    <property type="match status" value="1"/>
</dbReference>
<comment type="similarity">
    <text evidence="1">Belongs to the heat shock protein 70 family.</text>
</comment>
<keyword evidence="2" id="KW-0547">Nucleotide-binding</keyword>
<name>A0A256A114_9FLAO</name>
<dbReference type="Proteomes" id="UP000216035">
    <property type="component" value="Unassembled WGS sequence"/>
</dbReference>
<evidence type="ECO:0000256" key="5">
    <source>
        <dbReference type="SAM" id="Coils"/>
    </source>
</evidence>
<dbReference type="PANTHER" id="PTHR19375">
    <property type="entry name" value="HEAT SHOCK PROTEIN 70KDA"/>
    <property type="match status" value="1"/>
</dbReference>
<evidence type="ECO:0008006" key="9">
    <source>
        <dbReference type="Google" id="ProtNLM"/>
    </source>
</evidence>
<dbReference type="Gene3D" id="3.90.640.10">
    <property type="entry name" value="Actin, Chain A, domain 4"/>
    <property type="match status" value="1"/>
</dbReference>
<evidence type="ECO:0000256" key="1">
    <source>
        <dbReference type="ARBA" id="ARBA00007381"/>
    </source>
</evidence>
<dbReference type="CDD" id="cd24029">
    <property type="entry name" value="ASKHA_NBD_HSP70_DnaK_HscA_HscC"/>
    <property type="match status" value="1"/>
</dbReference>